<evidence type="ECO:0000259" key="1">
    <source>
        <dbReference type="PROSITE" id="PS50943"/>
    </source>
</evidence>
<proteinExistence type="predicted"/>
<sequence>MLRNLREERGLTREWVAEHADIGLRHLAAIELGEKNPSIDTLYRLLRVLGASADRIFYPERFIKDASLEHITYLAATCTPQQRKLLTRLIEAVISDGEQGRSRQ</sequence>
<dbReference type="PROSITE" id="PS50943">
    <property type="entry name" value="HTH_CROC1"/>
    <property type="match status" value="1"/>
</dbReference>
<dbReference type="EMBL" id="VIQT01000010">
    <property type="protein sequence ID" value="NDO39258.1"/>
    <property type="molecule type" value="Genomic_DNA"/>
</dbReference>
<reference evidence="2 3" key="1">
    <citation type="submission" date="2019-06" db="EMBL/GenBank/DDBJ databases">
        <title>Draft genome sequences of 15 bacterial species constituting the stable defined intestinal microbiota of the GM15 gnotobiotic mouse model.</title>
        <authorList>
            <person name="Elie C."/>
            <person name="Mathieu A."/>
            <person name="Saliou A."/>
            <person name="Darnaud M."/>
            <person name="Leulier F."/>
            <person name="Tamellini A."/>
        </authorList>
    </citation>
    <scope>NUCLEOTIDE SEQUENCE [LARGE SCALE GENOMIC DNA]</scope>
    <source>
        <strain evidence="2 3">JM4-15</strain>
    </source>
</reference>
<evidence type="ECO:0000313" key="3">
    <source>
        <dbReference type="Proteomes" id="UP000462501"/>
    </source>
</evidence>
<gene>
    <name evidence="2" type="ORF">FMM72_08295</name>
</gene>
<evidence type="ECO:0000313" key="2">
    <source>
        <dbReference type="EMBL" id="NDO39258.1"/>
    </source>
</evidence>
<name>A0A845SWF4_9FIRM</name>
<dbReference type="InterPro" id="IPR001387">
    <property type="entry name" value="Cro/C1-type_HTH"/>
</dbReference>
<dbReference type="AlphaFoldDB" id="A0A845SWF4"/>
<dbReference type="Proteomes" id="UP000462501">
    <property type="component" value="Unassembled WGS sequence"/>
</dbReference>
<protein>
    <submittedName>
        <fullName evidence="2">Helix-turn-helix transcriptional regulator</fullName>
    </submittedName>
</protein>
<dbReference type="CDD" id="cd00093">
    <property type="entry name" value="HTH_XRE"/>
    <property type="match status" value="1"/>
</dbReference>
<dbReference type="RefSeq" id="WP_257431092.1">
    <property type="nucleotide sequence ID" value="NZ_JAETUF010000014.1"/>
</dbReference>
<accession>A0A845SWF4</accession>
<dbReference type="Gene3D" id="1.10.260.40">
    <property type="entry name" value="lambda repressor-like DNA-binding domains"/>
    <property type="match status" value="1"/>
</dbReference>
<feature type="domain" description="HTH cro/C1-type" evidence="1">
    <location>
        <begin position="2"/>
        <end position="56"/>
    </location>
</feature>
<dbReference type="SUPFAM" id="SSF47413">
    <property type="entry name" value="lambda repressor-like DNA-binding domains"/>
    <property type="match status" value="1"/>
</dbReference>
<dbReference type="SMART" id="SM00530">
    <property type="entry name" value="HTH_XRE"/>
    <property type="match status" value="1"/>
</dbReference>
<comment type="caution">
    <text evidence="2">The sequence shown here is derived from an EMBL/GenBank/DDBJ whole genome shotgun (WGS) entry which is preliminary data.</text>
</comment>
<dbReference type="InterPro" id="IPR010982">
    <property type="entry name" value="Lambda_DNA-bd_dom_sf"/>
</dbReference>
<dbReference type="GO" id="GO:0003677">
    <property type="term" value="F:DNA binding"/>
    <property type="evidence" value="ECO:0007669"/>
    <property type="project" value="InterPro"/>
</dbReference>
<dbReference type="Pfam" id="PF01381">
    <property type="entry name" value="HTH_3"/>
    <property type="match status" value="1"/>
</dbReference>
<organism evidence="2 3">
    <name type="scientific">Anaerotruncus colihominis</name>
    <dbReference type="NCBI Taxonomy" id="169435"/>
    <lineage>
        <taxon>Bacteria</taxon>
        <taxon>Bacillati</taxon>
        <taxon>Bacillota</taxon>
        <taxon>Clostridia</taxon>
        <taxon>Eubacteriales</taxon>
        <taxon>Oscillospiraceae</taxon>
        <taxon>Anaerotruncus</taxon>
    </lineage>
</organism>